<dbReference type="RefSeq" id="XP_072854364.1">
    <property type="nucleotide sequence ID" value="XM_072998263.1"/>
</dbReference>
<dbReference type="SUPFAM" id="SSF48371">
    <property type="entry name" value="ARM repeat"/>
    <property type="match status" value="2"/>
</dbReference>
<dbReference type="Proteomes" id="UP001652642">
    <property type="component" value="Chromosome 4"/>
</dbReference>
<sequence length="925" mass="104237">MADGIRRGASGGLSLVAADSDGGADAAMEALSSLAEIEGWDAELCRRELPTVLPRLLSVFQATDNWTQHICILRILTERFLPHISLSELEQTFSSKILPKTEQFFDFLTSEISNQATRLTKQNVELHGTLRSHLQTLVHVLEALTGCVRHICTLQEILPLEYVHSLPISVLHIIKNAFTHCKNSESLYNEFLHLFSDLLQSLFKEAYSLQKQLMELLELVSVNSCAEDSTAVMVSVIHSVLEICSIISSIDRAFHANTWKFIIKQSLRHKSLIRNSLKHSDIYSGLCENILFSLESCLQLAEQMTQSGTQESTDYKLFQRTIKLCRFFANSLVHYTKEFIPFLVDSCSQLHQTYLQIYSKFPPSLHAPVISEAHHSEIAREFLMALDPLLLHLLSFRPFLEVVLSKTSDLSPELYLPQCRLLISVMDKLPSETQDVQALWNTGSQLPEEIPRMPLFTALFHSLQQCSGELSLPIVLPRATGTEQVEHSATFYHYVCIRLCAFITSLSASHFHLLECSLLETILASNMITTLLAMDAWCFLARYGTADLCSHHTFIVAYLIKACPADCYQVVLLGVLLKRLLFFMSSDHQVKFTELFPPKNPENLLLWQHLSLQALIPLLKHQVAHEIFMMGLAQCQEWLSNEKSLEELPQMNTALSALLSMCQTARETLEAGQRMVLVGAIGKLLTVLHVPQVSSVPCLWQAFCLIFQLLQLFIQMLEPQVLIQVLTVQIALIQLNPPDHVLLAILDFLSSMGKPFIPPDFQVQVLSKLSSVFATLLACNNWLIQQNATEAFTQFAEETNHEEILPQCVNSEEIKSKVVGFISKTHHVEETAEARMERMKMENAVLRCHLLGGTADQPPALVVEPSPKRACYSPREAQYKSAVDTVEEALEAVKLLLQRGPPPTWLPKKLETLQMELNSLKNSIH</sequence>
<reference evidence="2" key="1">
    <citation type="submission" date="2025-08" db="UniProtKB">
        <authorList>
            <consortium name="RefSeq"/>
        </authorList>
    </citation>
    <scope>IDENTIFICATION</scope>
</reference>
<evidence type="ECO:0000313" key="1">
    <source>
        <dbReference type="Proteomes" id="UP001652642"/>
    </source>
</evidence>
<gene>
    <name evidence="2" type="primary">FIRRM</name>
</gene>
<protein>
    <submittedName>
        <fullName evidence="2">FIGNL1-interacting regulator of recombination and mitosis</fullName>
    </submittedName>
</protein>
<organism evidence="1 2">
    <name type="scientific">Pogona vitticeps</name>
    <name type="common">central bearded dragon</name>
    <dbReference type="NCBI Taxonomy" id="103695"/>
    <lineage>
        <taxon>Eukaryota</taxon>
        <taxon>Metazoa</taxon>
        <taxon>Chordata</taxon>
        <taxon>Craniata</taxon>
        <taxon>Vertebrata</taxon>
        <taxon>Euteleostomi</taxon>
        <taxon>Lepidosauria</taxon>
        <taxon>Squamata</taxon>
        <taxon>Bifurcata</taxon>
        <taxon>Unidentata</taxon>
        <taxon>Episquamata</taxon>
        <taxon>Toxicofera</taxon>
        <taxon>Iguania</taxon>
        <taxon>Acrodonta</taxon>
        <taxon>Agamidae</taxon>
        <taxon>Amphibolurinae</taxon>
        <taxon>Pogona</taxon>
    </lineage>
</organism>
<dbReference type="InterPro" id="IPR027902">
    <property type="entry name" value="DUF4487"/>
</dbReference>
<dbReference type="PANTHER" id="PTHR16071:SF2">
    <property type="entry name" value="FIGNL1-INTERACTING REGULATOR OF RECOMBINATION AND MITOSIS"/>
    <property type="match status" value="1"/>
</dbReference>
<keyword evidence="1" id="KW-1185">Reference proteome</keyword>
<dbReference type="Pfam" id="PF14868">
    <property type="entry name" value="DUF4487"/>
    <property type="match status" value="1"/>
</dbReference>
<accession>A0ABM5G9Q7</accession>
<evidence type="ECO:0000313" key="2">
    <source>
        <dbReference type="RefSeq" id="XP_072854364.1"/>
    </source>
</evidence>
<proteinExistence type="predicted"/>
<name>A0ABM5G9Q7_9SAUR</name>
<dbReference type="InterPro" id="IPR016024">
    <property type="entry name" value="ARM-type_fold"/>
</dbReference>
<dbReference type="PANTHER" id="PTHR16071">
    <property type="entry name" value="CHROMOSOME 1 OPEN READING FRAME 112"/>
    <property type="match status" value="1"/>
</dbReference>
<dbReference type="GeneID" id="110090580"/>